<dbReference type="PANTHER" id="PTHR47916:SF1">
    <property type="entry name" value="3-HYDROXY-5-PHOSPHONOOXYPENTANE-2,4-DIONE THIOLASE"/>
    <property type="match status" value="1"/>
</dbReference>
<protein>
    <submittedName>
        <fullName evidence="1">Phospho-2-dehydro-3-deoxyheptonate aldolase</fullName>
    </submittedName>
</protein>
<sequence length="265" mass="28495">MSKEARLAKIFSSDGNAIIAALDGFGFSMNTQGVDYTCEHLEQLIANGLDAALVTYGQAKTYEKELSKITTILRVDASINVYEPTVPETDQFFDVTDALKLGADGVVCMTFAGAGKREQFSHQMLASLAKQGEEWNMPVIAETLPFGYPVTTPESNDPKYIATAARLGAEFGADVIKTRLSGEDSDKEIIQNASRPVLALGGPKTDTLTYYKFVKHCLDSGARGVAVGRNITQDKNPAGMVAGLNVLVHKQGSPEAAFDAYNKTN</sequence>
<dbReference type="Pfam" id="PF01791">
    <property type="entry name" value="DeoC"/>
    <property type="match status" value="1"/>
</dbReference>
<dbReference type="Gene3D" id="3.20.20.70">
    <property type="entry name" value="Aldolase class I"/>
    <property type="match status" value="1"/>
</dbReference>
<dbReference type="InterPro" id="IPR041720">
    <property type="entry name" value="FbaB-like"/>
</dbReference>
<dbReference type="InterPro" id="IPR013785">
    <property type="entry name" value="Aldolase_TIM"/>
</dbReference>
<dbReference type="Proteomes" id="UP001233112">
    <property type="component" value="Chromosome"/>
</dbReference>
<proteinExistence type="predicted"/>
<dbReference type="PANTHER" id="PTHR47916">
    <property type="entry name" value="FRUCTOSE-BISPHOSPHATE ALDOLASE CLASS 1"/>
    <property type="match status" value="1"/>
</dbReference>
<accession>A0ABY9L3T6</accession>
<name>A0ABY9L3T6_9LACO</name>
<dbReference type="InterPro" id="IPR050456">
    <property type="entry name" value="DeoC/FbaB_aldolase"/>
</dbReference>
<keyword evidence="2" id="KW-1185">Reference proteome</keyword>
<dbReference type="PIRSF" id="PIRSF038992">
    <property type="entry name" value="Aldolase_Ia"/>
    <property type="match status" value="1"/>
</dbReference>
<dbReference type="SMART" id="SM01133">
    <property type="entry name" value="DeoC"/>
    <property type="match status" value="1"/>
</dbReference>
<evidence type="ECO:0000313" key="1">
    <source>
        <dbReference type="EMBL" id="WLV78411.1"/>
    </source>
</evidence>
<evidence type="ECO:0000313" key="2">
    <source>
        <dbReference type="Proteomes" id="UP001233112"/>
    </source>
</evidence>
<organism evidence="1 2">
    <name type="scientific">Lacticaseibacillus parahuelsenbergensis</name>
    <dbReference type="NCBI Taxonomy" id="3068305"/>
    <lineage>
        <taxon>Bacteria</taxon>
        <taxon>Bacillati</taxon>
        <taxon>Bacillota</taxon>
        <taxon>Bacilli</taxon>
        <taxon>Lactobacillales</taxon>
        <taxon>Lactobacillaceae</taxon>
        <taxon>Lacticaseibacillus</taxon>
    </lineage>
</organism>
<dbReference type="EMBL" id="CP132482">
    <property type="protein sequence ID" value="WLV78411.1"/>
    <property type="molecule type" value="Genomic_DNA"/>
</dbReference>
<dbReference type="RefSeq" id="WP_274784313.1">
    <property type="nucleotide sequence ID" value="NZ_CP132482.1"/>
</dbReference>
<dbReference type="InterPro" id="IPR002915">
    <property type="entry name" value="DeoC/FbaB/LacD_aldolase"/>
</dbReference>
<reference evidence="1 2" key="1">
    <citation type="submission" date="2023-08" db="EMBL/GenBank/DDBJ databases">
        <authorList>
            <person name="Buchebner-Jance M."/>
        </authorList>
    </citation>
    <scope>NUCLEOTIDE SEQUENCE [LARGE SCALE GENOMIC DNA]</scope>
    <source>
        <strain evidence="1 2">NCIMB 15471</strain>
    </source>
</reference>
<dbReference type="SUPFAM" id="SSF51569">
    <property type="entry name" value="Aldolase"/>
    <property type="match status" value="1"/>
</dbReference>
<gene>
    <name evidence="1" type="ORF">LACPH_000366</name>
</gene>